<feature type="binding site" evidence="10">
    <location>
        <position position="255"/>
    </location>
    <ligand>
        <name>Zn(2+)</name>
        <dbReference type="ChEBI" id="CHEBI:29105"/>
    </ligand>
</feature>
<dbReference type="SUPFAM" id="SSF50249">
    <property type="entry name" value="Nucleic acid-binding proteins"/>
    <property type="match status" value="1"/>
</dbReference>
<dbReference type="PANTHER" id="PTHR32120">
    <property type="entry name" value="SMALL RIBOSOMAL SUBUNIT BIOGENESIS GTPASE RSGA"/>
    <property type="match status" value="1"/>
</dbReference>
<dbReference type="CDD" id="cd04466">
    <property type="entry name" value="S1_YloQ_GTPase"/>
    <property type="match status" value="1"/>
</dbReference>
<feature type="domain" description="EngC GTPase" evidence="11">
    <location>
        <begin position="72"/>
        <end position="222"/>
    </location>
</feature>
<comment type="cofactor">
    <cofactor evidence="10">
        <name>Zn(2+)</name>
        <dbReference type="ChEBI" id="CHEBI:29105"/>
    </cofactor>
    <text evidence="10">Binds 1 zinc ion per subunit.</text>
</comment>
<dbReference type="PANTHER" id="PTHR32120:SF11">
    <property type="entry name" value="SMALL RIBOSOMAL SUBUNIT BIOGENESIS GTPASE RSGA 1, MITOCHONDRIAL-RELATED"/>
    <property type="match status" value="1"/>
</dbReference>
<dbReference type="EC" id="3.6.1.-" evidence="10"/>
<evidence type="ECO:0000256" key="2">
    <source>
        <dbReference type="ARBA" id="ARBA00022517"/>
    </source>
</evidence>
<keyword evidence="5 10" id="KW-0547">Nucleotide-binding</keyword>
<comment type="subcellular location">
    <subcellularLocation>
        <location evidence="10">Cytoplasm</location>
    </subcellularLocation>
</comment>
<dbReference type="Pfam" id="PF03193">
    <property type="entry name" value="RsgA_GTPase"/>
    <property type="match status" value="1"/>
</dbReference>
<comment type="subunit">
    <text evidence="10">Monomer. Associates with 30S ribosomal subunit, binds 16S rRNA.</text>
</comment>
<evidence type="ECO:0000259" key="12">
    <source>
        <dbReference type="PROSITE" id="PS51721"/>
    </source>
</evidence>
<dbReference type="InterPro" id="IPR031944">
    <property type="entry name" value="RsgA_N"/>
</dbReference>
<evidence type="ECO:0000256" key="3">
    <source>
        <dbReference type="ARBA" id="ARBA00022723"/>
    </source>
</evidence>
<dbReference type="EMBL" id="JBHSTQ010000002">
    <property type="protein sequence ID" value="MFC6385536.1"/>
    <property type="molecule type" value="Genomic_DNA"/>
</dbReference>
<feature type="binding site" evidence="10">
    <location>
        <begin position="166"/>
        <end position="174"/>
    </location>
    <ligand>
        <name>GTP</name>
        <dbReference type="ChEBI" id="CHEBI:37565"/>
    </ligand>
</feature>
<dbReference type="Gene3D" id="2.40.50.140">
    <property type="entry name" value="Nucleic acid-binding proteins"/>
    <property type="match status" value="1"/>
</dbReference>
<evidence type="ECO:0000256" key="4">
    <source>
        <dbReference type="ARBA" id="ARBA00022730"/>
    </source>
</evidence>
<dbReference type="CDD" id="cd01854">
    <property type="entry name" value="YjeQ_EngC"/>
    <property type="match status" value="1"/>
</dbReference>
<accession>A0ABW1WAZ0</accession>
<dbReference type="SUPFAM" id="SSF52540">
    <property type="entry name" value="P-loop containing nucleoside triphosphate hydrolases"/>
    <property type="match status" value="1"/>
</dbReference>
<dbReference type="InterPro" id="IPR004881">
    <property type="entry name" value="Ribosome_biogen_GTPase_RsgA"/>
</dbReference>
<feature type="binding site" evidence="10">
    <location>
        <position position="261"/>
    </location>
    <ligand>
        <name>Zn(2+)</name>
        <dbReference type="ChEBI" id="CHEBI:29105"/>
    </ligand>
</feature>
<comment type="similarity">
    <text evidence="10">Belongs to the TRAFAC class YlqF/YawG GTPase family. RsgA subfamily.</text>
</comment>
<dbReference type="HAMAP" id="MF_01820">
    <property type="entry name" value="GTPase_RsgA"/>
    <property type="match status" value="1"/>
</dbReference>
<evidence type="ECO:0000256" key="5">
    <source>
        <dbReference type="ARBA" id="ARBA00022741"/>
    </source>
</evidence>
<dbReference type="InterPro" id="IPR027417">
    <property type="entry name" value="P-loop_NTPase"/>
</dbReference>
<dbReference type="RefSeq" id="WP_253052043.1">
    <property type="nucleotide sequence ID" value="NZ_JAMXWN010000001.1"/>
</dbReference>
<feature type="binding site" evidence="10">
    <location>
        <position position="248"/>
    </location>
    <ligand>
        <name>Zn(2+)</name>
        <dbReference type="ChEBI" id="CHEBI:29105"/>
    </ligand>
</feature>
<keyword evidence="3 10" id="KW-0479">Metal-binding</keyword>
<keyword evidence="4 10" id="KW-0699">rRNA-binding</keyword>
<keyword evidence="1 10" id="KW-0963">Cytoplasm</keyword>
<evidence type="ECO:0000256" key="10">
    <source>
        <dbReference type="HAMAP-Rule" id="MF_01820"/>
    </source>
</evidence>
<dbReference type="Pfam" id="PF16745">
    <property type="entry name" value="RsgA_N"/>
    <property type="match status" value="1"/>
</dbReference>
<proteinExistence type="inferred from homology"/>
<keyword evidence="7 10" id="KW-0862">Zinc</keyword>
<dbReference type="Gene3D" id="3.40.50.300">
    <property type="entry name" value="P-loop containing nucleotide triphosphate hydrolases"/>
    <property type="match status" value="1"/>
</dbReference>
<name>A0ABW1WAZ0_9BACL</name>
<dbReference type="InterPro" id="IPR030378">
    <property type="entry name" value="G_CP_dom"/>
</dbReference>
<comment type="caution">
    <text evidence="13">The sequence shown here is derived from an EMBL/GenBank/DDBJ whole genome shotgun (WGS) entry which is preliminary data.</text>
</comment>
<organism evidence="13 14">
    <name type="scientific">Sporolactobacillus kofuensis</name>
    <dbReference type="NCBI Taxonomy" id="269672"/>
    <lineage>
        <taxon>Bacteria</taxon>
        <taxon>Bacillati</taxon>
        <taxon>Bacillota</taxon>
        <taxon>Bacilli</taxon>
        <taxon>Bacillales</taxon>
        <taxon>Sporolactobacillaceae</taxon>
        <taxon>Sporolactobacillus</taxon>
    </lineage>
</organism>
<evidence type="ECO:0000256" key="9">
    <source>
        <dbReference type="ARBA" id="ARBA00023134"/>
    </source>
</evidence>
<keyword evidence="8 10" id="KW-0694">RNA-binding</keyword>
<keyword evidence="9 10" id="KW-0342">GTP-binding</keyword>
<protein>
    <recommendedName>
        <fullName evidence="10">Small ribosomal subunit biogenesis GTPase RsgA</fullName>
        <ecNumber evidence="10">3.6.1.-</ecNumber>
    </recommendedName>
</protein>
<evidence type="ECO:0000256" key="1">
    <source>
        <dbReference type="ARBA" id="ARBA00022490"/>
    </source>
</evidence>
<evidence type="ECO:0000256" key="6">
    <source>
        <dbReference type="ARBA" id="ARBA00022801"/>
    </source>
</evidence>
<keyword evidence="14" id="KW-1185">Reference proteome</keyword>
<dbReference type="InterPro" id="IPR010914">
    <property type="entry name" value="RsgA_GTPase_dom"/>
</dbReference>
<feature type="binding site" evidence="10">
    <location>
        <position position="253"/>
    </location>
    <ligand>
        <name>Zn(2+)</name>
        <dbReference type="ChEBI" id="CHEBI:29105"/>
    </ligand>
</feature>
<dbReference type="PROSITE" id="PS50936">
    <property type="entry name" value="ENGC_GTPASE"/>
    <property type="match status" value="1"/>
</dbReference>
<dbReference type="PROSITE" id="PS51721">
    <property type="entry name" value="G_CP"/>
    <property type="match status" value="1"/>
</dbReference>
<evidence type="ECO:0000256" key="8">
    <source>
        <dbReference type="ARBA" id="ARBA00022884"/>
    </source>
</evidence>
<comment type="function">
    <text evidence="10">One of several proteins that assist in the late maturation steps of the functional core of the 30S ribosomal subunit. Helps release RbfA from mature subunits. May play a role in the assembly of ribosomal proteins into the subunit. Circularly permuted GTPase that catalyzes slow GTP hydrolysis, GTPase activity is stimulated by the 30S ribosomal subunit.</text>
</comment>
<evidence type="ECO:0000259" key="11">
    <source>
        <dbReference type="PROSITE" id="PS50936"/>
    </source>
</evidence>
<feature type="domain" description="CP-type G" evidence="12">
    <location>
        <begin position="63"/>
        <end position="224"/>
    </location>
</feature>
<dbReference type="NCBIfam" id="TIGR00157">
    <property type="entry name" value="ribosome small subunit-dependent GTPase A"/>
    <property type="match status" value="1"/>
</dbReference>
<keyword evidence="2 10" id="KW-0690">Ribosome biogenesis</keyword>
<dbReference type="Gene3D" id="1.10.40.50">
    <property type="entry name" value="Probable gtpase engc, domain 3"/>
    <property type="match status" value="1"/>
</dbReference>
<reference evidence="14" key="1">
    <citation type="journal article" date="2019" name="Int. J. Syst. Evol. Microbiol.">
        <title>The Global Catalogue of Microorganisms (GCM) 10K type strain sequencing project: providing services to taxonomists for standard genome sequencing and annotation.</title>
        <authorList>
            <consortium name="The Broad Institute Genomics Platform"/>
            <consortium name="The Broad Institute Genome Sequencing Center for Infectious Disease"/>
            <person name="Wu L."/>
            <person name="Ma J."/>
        </authorList>
    </citation>
    <scope>NUCLEOTIDE SEQUENCE [LARGE SCALE GENOMIC DNA]</scope>
    <source>
        <strain evidence="14">CCUG 42001</strain>
    </source>
</reference>
<evidence type="ECO:0000313" key="14">
    <source>
        <dbReference type="Proteomes" id="UP001596267"/>
    </source>
</evidence>
<evidence type="ECO:0000313" key="13">
    <source>
        <dbReference type="EMBL" id="MFC6385536.1"/>
    </source>
</evidence>
<gene>
    <name evidence="10 13" type="primary">rsgA</name>
    <name evidence="13" type="ORF">ACFP7A_02885</name>
</gene>
<sequence>MLEGTIIKALSGFYYVNDGQQQIQCRARGVFRKRGLSPLVGDHVGYEAKKPTDGYILSIQKRKNELKRPPIANIDQAILVFSVAEPAFDSQLLDRFLVQMEAQNIDPLICLTKWDLLSQVEAEAMRLRVDTYARIGYPVVITSSMNNEGLDALRNQMENRISVITGQSGVGKSTLLNHLNQSLSIDTQAISQSLGRGKHTTRHVELMPIGVNGYVADTPGFSSLELPDITVTELEHCFPEFDGYRDHCRFRGCTHIAEPDCMVKEAISEKKIDQKRYAHYQVFFNEINQRKKY</sequence>
<evidence type="ECO:0000256" key="7">
    <source>
        <dbReference type="ARBA" id="ARBA00022833"/>
    </source>
</evidence>
<keyword evidence="6 10" id="KW-0378">Hydrolase</keyword>
<dbReference type="InterPro" id="IPR012340">
    <property type="entry name" value="NA-bd_OB-fold"/>
</dbReference>
<dbReference type="Proteomes" id="UP001596267">
    <property type="component" value="Unassembled WGS sequence"/>
</dbReference>
<feature type="binding site" evidence="10">
    <location>
        <begin position="112"/>
        <end position="115"/>
    </location>
    <ligand>
        <name>GTP</name>
        <dbReference type="ChEBI" id="CHEBI:37565"/>
    </ligand>
</feature>